<dbReference type="InterPro" id="IPR033749">
    <property type="entry name" value="Polyprenyl_synt_CS"/>
</dbReference>
<comment type="cofactor">
    <cofactor evidence="1">
        <name>Mg(2+)</name>
        <dbReference type="ChEBI" id="CHEBI:18420"/>
    </cofactor>
</comment>
<comment type="catalytic activity">
    <reaction evidence="11">
        <text>isopentenyl diphosphate + (2E)-geranyl diphosphate = (2E,6E)-farnesyl diphosphate + diphosphate</text>
        <dbReference type="Rhea" id="RHEA:19361"/>
        <dbReference type="ChEBI" id="CHEBI:33019"/>
        <dbReference type="ChEBI" id="CHEBI:58057"/>
        <dbReference type="ChEBI" id="CHEBI:128769"/>
        <dbReference type="ChEBI" id="CHEBI:175763"/>
        <dbReference type="EC" id="2.5.1.10"/>
    </reaction>
</comment>
<dbReference type="PANTHER" id="PTHR43281">
    <property type="entry name" value="FARNESYL DIPHOSPHATE SYNTHASE"/>
    <property type="match status" value="1"/>
</dbReference>
<comment type="similarity">
    <text evidence="2 12">Belongs to the FPP/GGPP synthase family.</text>
</comment>
<dbReference type="GO" id="GO:0005737">
    <property type="term" value="C:cytoplasm"/>
    <property type="evidence" value="ECO:0007669"/>
    <property type="project" value="UniProtKB-ARBA"/>
</dbReference>
<evidence type="ECO:0000256" key="8">
    <source>
        <dbReference type="ARBA" id="ARBA00023229"/>
    </source>
</evidence>
<dbReference type="CDD" id="cd00685">
    <property type="entry name" value="Trans_IPPS_HT"/>
    <property type="match status" value="1"/>
</dbReference>
<comment type="caution">
    <text evidence="13">The sequence shown here is derived from an EMBL/GenBank/DDBJ whole genome shotgun (WGS) entry which is preliminary data.</text>
</comment>
<dbReference type="InterPro" id="IPR000092">
    <property type="entry name" value="Polyprenyl_synt"/>
</dbReference>
<dbReference type="SFLD" id="SFLDS00005">
    <property type="entry name" value="Isoprenoid_Synthase_Type_I"/>
    <property type="match status" value="1"/>
</dbReference>
<reference evidence="13" key="2">
    <citation type="submission" date="2021-04" db="EMBL/GenBank/DDBJ databases">
        <authorList>
            <person name="Gilroy R."/>
        </authorList>
    </citation>
    <scope>NUCLEOTIDE SEQUENCE</scope>
    <source>
        <strain evidence="13">CHK169-2315</strain>
    </source>
</reference>
<keyword evidence="5 12" id="KW-0808">Transferase</keyword>
<keyword evidence="6" id="KW-0479">Metal-binding</keyword>
<organism evidence="13 14">
    <name type="scientific">Candidatus Pseudogracilibacillus intestinigallinarum</name>
    <dbReference type="NCBI Taxonomy" id="2838742"/>
    <lineage>
        <taxon>Bacteria</taxon>
        <taxon>Bacillati</taxon>
        <taxon>Bacillota</taxon>
        <taxon>Bacilli</taxon>
        <taxon>Bacillales</taxon>
        <taxon>Bacillaceae</taxon>
        <taxon>Pseudogracilibacillus</taxon>
    </lineage>
</organism>
<dbReference type="EC" id="2.5.1.10" evidence="3"/>
<evidence type="ECO:0000256" key="1">
    <source>
        <dbReference type="ARBA" id="ARBA00001946"/>
    </source>
</evidence>
<evidence type="ECO:0000256" key="12">
    <source>
        <dbReference type="RuleBase" id="RU004466"/>
    </source>
</evidence>
<dbReference type="EMBL" id="DXHX01000123">
    <property type="protein sequence ID" value="HIV75039.1"/>
    <property type="molecule type" value="Genomic_DNA"/>
</dbReference>
<dbReference type="NCBIfam" id="NF045485">
    <property type="entry name" value="FPPsyn"/>
    <property type="match status" value="1"/>
</dbReference>
<evidence type="ECO:0000256" key="11">
    <source>
        <dbReference type="ARBA" id="ARBA00049399"/>
    </source>
</evidence>
<evidence type="ECO:0000256" key="5">
    <source>
        <dbReference type="ARBA" id="ARBA00022679"/>
    </source>
</evidence>
<dbReference type="Gene3D" id="1.10.600.10">
    <property type="entry name" value="Farnesyl Diphosphate Synthase"/>
    <property type="match status" value="1"/>
</dbReference>
<dbReference type="GO" id="GO:0004337">
    <property type="term" value="F:(2E,6E)-farnesyl diphosphate synthase activity"/>
    <property type="evidence" value="ECO:0007669"/>
    <property type="project" value="UniProtKB-EC"/>
</dbReference>
<dbReference type="InterPro" id="IPR053378">
    <property type="entry name" value="Prenyl_diphosphate_synthase"/>
</dbReference>
<accession>A0A9D1TK17</accession>
<evidence type="ECO:0000256" key="2">
    <source>
        <dbReference type="ARBA" id="ARBA00006706"/>
    </source>
</evidence>
<evidence type="ECO:0000256" key="7">
    <source>
        <dbReference type="ARBA" id="ARBA00022842"/>
    </source>
</evidence>
<proteinExistence type="inferred from homology"/>
<dbReference type="Pfam" id="PF00348">
    <property type="entry name" value="polyprenyl_synt"/>
    <property type="match status" value="1"/>
</dbReference>
<dbReference type="SUPFAM" id="SSF48576">
    <property type="entry name" value="Terpenoid synthases"/>
    <property type="match status" value="1"/>
</dbReference>
<evidence type="ECO:0000256" key="3">
    <source>
        <dbReference type="ARBA" id="ARBA00012439"/>
    </source>
</evidence>
<keyword evidence="7" id="KW-0460">Magnesium</keyword>
<evidence type="ECO:0000256" key="10">
    <source>
        <dbReference type="ARBA" id="ARBA00032873"/>
    </source>
</evidence>
<protein>
    <recommendedName>
        <fullName evidence="4">Farnesyl diphosphate synthase</fullName>
        <ecNumber evidence="3">2.5.1.10</ecNumber>
    </recommendedName>
    <alternativeName>
        <fullName evidence="10">(2E,6E)-farnesyl diphosphate synthase</fullName>
    </alternativeName>
    <alternativeName>
        <fullName evidence="9">Geranyltranstransferase</fullName>
    </alternativeName>
</protein>
<dbReference type="GO" id="GO:0046872">
    <property type="term" value="F:metal ion binding"/>
    <property type="evidence" value="ECO:0007669"/>
    <property type="project" value="UniProtKB-KW"/>
</dbReference>
<gene>
    <name evidence="13" type="ORF">H9895_08190</name>
</gene>
<dbReference type="FunFam" id="1.10.600.10:FF:000001">
    <property type="entry name" value="Geranylgeranyl diphosphate synthase"/>
    <property type="match status" value="1"/>
</dbReference>
<evidence type="ECO:0000256" key="4">
    <source>
        <dbReference type="ARBA" id="ARBA00015100"/>
    </source>
</evidence>
<dbReference type="AlphaFoldDB" id="A0A9D1TK17"/>
<evidence type="ECO:0000313" key="13">
    <source>
        <dbReference type="EMBL" id="HIV75039.1"/>
    </source>
</evidence>
<dbReference type="PROSITE" id="PS00723">
    <property type="entry name" value="POLYPRENYL_SYNTHASE_1"/>
    <property type="match status" value="1"/>
</dbReference>
<name>A0A9D1TK17_9BACI</name>
<dbReference type="GO" id="GO:0016114">
    <property type="term" value="P:terpenoid biosynthetic process"/>
    <property type="evidence" value="ECO:0007669"/>
    <property type="project" value="UniProtKB-ARBA"/>
</dbReference>
<reference evidence="13" key="1">
    <citation type="journal article" date="2021" name="PeerJ">
        <title>Extensive microbial diversity within the chicken gut microbiome revealed by metagenomics and culture.</title>
        <authorList>
            <person name="Gilroy R."/>
            <person name="Ravi A."/>
            <person name="Getino M."/>
            <person name="Pursley I."/>
            <person name="Horton D.L."/>
            <person name="Alikhan N.F."/>
            <person name="Baker D."/>
            <person name="Gharbi K."/>
            <person name="Hall N."/>
            <person name="Watson M."/>
            <person name="Adriaenssens E.M."/>
            <person name="Foster-Nyarko E."/>
            <person name="Jarju S."/>
            <person name="Secka A."/>
            <person name="Antonio M."/>
            <person name="Oren A."/>
            <person name="Chaudhuri R.R."/>
            <person name="La Ragione R."/>
            <person name="Hildebrand F."/>
            <person name="Pallen M.J."/>
        </authorList>
    </citation>
    <scope>NUCLEOTIDE SEQUENCE</scope>
    <source>
        <strain evidence="13">CHK169-2315</strain>
    </source>
</reference>
<dbReference type="PANTHER" id="PTHR43281:SF1">
    <property type="entry name" value="FARNESYL DIPHOSPHATE SYNTHASE"/>
    <property type="match status" value="1"/>
</dbReference>
<evidence type="ECO:0000313" key="14">
    <source>
        <dbReference type="Proteomes" id="UP000823937"/>
    </source>
</evidence>
<dbReference type="SFLD" id="SFLDG01017">
    <property type="entry name" value="Polyprenyl_Transferase_Like"/>
    <property type="match status" value="1"/>
</dbReference>
<sequence length="295" mass="32984">MNYSIKNYIQQGKEIVEQKLSSLYTDTNIPENLKASMEYSLLAGGKRLRPILLLASYHSFKKTDEAKTLRTAAALEMIHTYSLIHDDLPAMDDDDYRRGALTNHKKFDEATAILAGDALLTNSFELIAEDELLTAEEKVFLITELSHASGPEGMVAGQVLDMEGEMSTLSLEELEKVHEHKTGKLISFAIIAGAYLGNATETQLTHLKKFAYYLGIIFQVQDDILDVIGDQEKLGKPVGSDEENEKSTYPNLLGLEGAKNHLSAYTEKALQALQEANIEQSYLEQLLYYFGERDH</sequence>
<evidence type="ECO:0000256" key="6">
    <source>
        <dbReference type="ARBA" id="ARBA00022723"/>
    </source>
</evidence>
<evidence type="ECO:0000256" key="9">
    <source>
        <dbReference type="ARBA" id="ARBA00032380"/>
    </source>
</evidence>
<dbReference type="InterPro" id="IPR008949">
    <property type="entry name" value="Isoprenoid_synthase_dom_sf"/>
</dbReference>
<dbReference type="PROSITE" id="PS00444">
    <property type="entry name" value="POLYPRENYL_SYNTHASE_2"/>
    <property type="match status" value="1"/>
</dbReference>
<dbReference type="Proteomes" id="UP000823937">
    <property type="component" value="Unassembled WGS sequence"/>
</dbReference>
<keyword evidence="8" id="KW-0414">Isoprene biosynthesis</keyword>